<dbReference type="SUPFAM" id="SSF57889">
    <property type="entry name" value="Cysteine-rich domain"/>
    <property type="match status" value="5"/>
</dbReference>
<dbReference type="STRING" id="93759.A0A1R3L3R7"/>
<dbReference type="PANTHER" id="PTHR46288">
    <property type="entry name" value="PHORBOL-ESTER/DAG-TYPE DOMAIN-CONTAINING PROTEIN"/>
    <property type="match status" value="1"/>
</dbReference>
<keyword evidence="4" id="KW-0175">Coiled coil</keyword>
<organism evidence="6 7">
    <name type="scientific">Corchorus olitorius</name>
    <dbReference type="NCBI Taxonomy" id="93759"/>
    <lineage>
        <taxon>Eukaryota</taxon>
        <taxon>Viridiplantae</taxon>
        <taxon>Streptophyta</taxon>
        <taxon>Embryophyta</taxon>
        <taxon>Tracheophyta</taxon>
        <taxon>Spermatophyta</taxon>
        <taxon>Magnoliopsida</taxon>
        <taxon>eudicotyledons</taxon>
        <taxon>Gunneridae</taxon>
        <taxon>Pentapetalae</taxon>
        <taxon>rosids</taxon>
        <taxon>malvids</taxon>
        <taxon>Malvales</taxon>
        <taxon>Malvaceae</taxon>
        <taxon>Grewioideae</taxon>
        <taxon>Apeibeae</taxon>
        <taxon>Corchorus</taxon>
    </lineage>
</organism>
<evidence type="ECO:0000313" key="6">
    <source>
        <dbReference type="EMBL" id="OMP13986.1"/>
    </source>
</evidence>
<evidence type="ECO:0000256" key="1">
    <source>
        <dbReference type="ARBA" id="ARBA00022723"/>
    </source>
</evidence>
<dbReference type="PROSITE" id="PS50081">
    <property type="entry name" value="ZF_DAG_PE_2"/>
    <property type="match status" value="1"/>
</dbReference>
<accession>A0A1R3L3R7</accession>
<dbReference type="Pfam" id="PF03107">
    <property type="entry name" value="C1_2"/>
    <property type="match status" value="5"/>
</dbReference>
<name>A0A1R3L3R7_9ROSI</name>
<reference evidence="7" key="1">
    <citation type="submission" date="2013-09" db="EMBL/GenBank/DDBJ databases">
        <title>Corchorus olitorius genome sequencing.</title>
        <authorList>
            <person name="Alam M."/>
            <person name="Haque M.S."/>
            <person name="Islam M.S."/>
            <person name="Emdad E.M."/>
            <person name="Islam M.M."/>
            <person name="Ahmed B."/>
            <person name="Halim A."/>
            <person name="Hossen Q.M.M."/>
            <person name="Hossain M.Z."/>
            <person name="Ahmed R."/>
            <person name="Khan M.M."/>
            <person name="Islam R."/>
            <person name="Rashid M.M."/>
            <person name="Khan S.A."/>
            <person name="Rahman M.S."/>
            <person name="Alam M."/>
            <person name="Yahiya A.S."/>
            <person name="Khan M.S."/>
            <person name="Azam M.S."/>
            <person name="Haque T."/>
            <person name="Lashkar M.Z.H."/>
            <person name="Akhand A.I."/>
            <person name="Morshed G."/>
            <person name="Roy S."/>
            <person name="Uddin K.S."/>
            <person name="Rabeya T."/>
            <person name="Hossain A.S."/>
            <person name="Chowdhury A."/>
            <person name="Snigdha A.R."/>
            <person name="Mortoza M.S."/>
            <person name="Matin S.A."/>
            <person name="Hoque S.M.E."/>
            <person name="Islam M.K."/>
            <person name="Roy D.K."/>
            <person name="Haider R."/>
            <person name="Moosa M.M."/>
            <person name="Elias S.M."/>
            <person name="Hasan A.M."/>
            <person name="Jahan S."/>
            <person name="Shafiuddin M."/>
            <person name="Mahmood N."/>
            <person name="Shommy N.S."/>
        </authorList>
    </citation>
    <scope>NUCLEOTIDE SEQUENCE [LARGE SCALE GENOMIC DNA]</scope>
    <source>
        <strain evidence="7">cv. O-4</strain>
    </source>
</reference>
<sequence>MEGSIDHFLHKHPLTLIEQVNQEFLCRGCGKSLPPDEGPIYGCSGCKFYLDKACAELPKEMQHFFHPCPLFLELCDFFICDACLKRGNGFIYRCRRCNFDMHVECAQRPNIKSNGDGNSEETIEHFTHWHPLRLVDGNQKKDLQVGYCGICQKLISCFDPDPDPGFVAYGCEECNFFVHKSCIINIPRQINNHSFHPSCPLIPVSVPSDHYPCDCYGCWEISPRLVFRCGKHSFQLDVKCALLPTLDQSKDTDEIQYVGHRHPLVAIRHNKDKTCIPQCGACLGSIDRFVHMYRCDNCDFNLHFDCAIKHKHTTKQLLVKYEGHSHPLTFFDKIGEGASCDICEKGARNCIFRCVACDFDIHLHCHPSAPKTITHKSHLHPLTLTESPFDFEFVSPQYRENSDRNRDAYNFYCDVCEEKRFKPESVYYCKECKFIAETRCVISELLPFFSSSEDHPTGEDGASSRNDDNSALEAYIAELKEKKRPLESEIEKLKATLEALEVELEPINLKLKQAEKDFLINSLLSTYNK</sequence>
<dbReference type="InterPro" id="IPR002219">
    <property type="entry name" value="PKC_DAG/PE"/>
</dbReference>
<keyword evidence="3" id="KW-0862">Zinc</keyword>
<gene>
    <name evidence="6" type="ORF">COLO4_00497</name>
</gene>
<proteinExistence type="predicted"/>
<evidence type="ECO:0000256" key="3">
    <source>
        <dbReference type="ARBA" id="ARBA00022833"/>
    </source>
</evidence>
<dbReference type="InterPro" id="IPR046349">
    <property type="entry name" value="C1-like_sf"/>
</dbReference>
<keyword evidence="2" id="KW-0677">Repeat</keyword>
<keyword evidence="7" id="KW-1185">Reference proteome</keyword>
<dbReference type="InterPro" id="IPR004146">
    <property type="entry name" value="DC1"/>
</dbReference>
<evidence type="ECO:0000259" key="5">
    <source>
        <dbReference type="PROSITE" id="PS50081"/>
    </source>
</evidence>
<comment type="caution">
    <text evidence="6">The sequence shown here is derived from an EMBL/GenBank/DDBJ whole genome shotgun (WGS) entry which is preliminary data.</text>
</comment>
<feature type="domain" description="Phorbol-ester/DAG-type" evidence="5">
    <location>
        <begin position="129"/>
        <end position="199"/>
    </location>
</feature>
<protein>
    <submittedName>
        <fullName evidence="6">DC1 domain-containing protein</fullName>
    </submittedName>
</protein>
<dbReference type="EMBL" id="AWUE01002602">
    <property type="protein sequence ID" value="OMP13986.1"/>
    <property type="molecule type" value="Genomic_DNA"/>
</dbReference>
<dbReference type="Gene3D" id="3.30.60.20">
    <property type="match status" value="1"/>
</dbReference>
<evidence type="ECO:0000256" key="4">
    <source>
        <dbReference type="SAM" id="Coils"/>
    </source>
</evidence>
<dbReference type="GO" id="GO:0046872">
    <property type="term" value="F:metal ion binding"/>
    <property type="evidence" value="ECO:0007669"/>
    <property type="project" value="UniProtKB-KW"/>
</dbReference>
<dbReference type="OrthoDB" id="1751421at2759"/>
<feature type="coiled-coil region" evidence="4">
    <location>
        <begin position="476"/>
        <end position="517"/>
    </location>
</feature>
<evidence type="ECO:0000313" key="7">
    <source>
        <dbReference type="Proteomes" id="UP000187203"/>
    </source>
</evidence>
<dbReference type="PANTHER" id="PTHR46288:SF70">
    <property type="entry name" value="CYSTEINE_HISTIDINE-RICH C1 DOMAIN FAMILY PROTEIN"/>
    <property type="match status" value="1"/>
</dbReference>
<keyword evidence="1" id="KW-0479">Metal-binding</keyword>
<dbReference type="Proteomes" id="UP000187203">
    <property type="component" value="Unassembled WGS sequence"/>
</dbReference>
<dbReference type="AlphaFoldDB" id="A0A1R3L3R7"/>
<evidence type="ECO:0000256" key="2">
    <source>
        <dbReference type="ARBA" id="ARBA00022737"/>
    </source>
</evidence>